<proteinExistence type="predicted"/>
<comment type="caution">
    <text evidence="1">The sequence shown here is derived from an EMBL/GenBank/DDBJ whole genome shotgun (WGS) entry which is preliminary data.</text>
</comment>
<dbReference type="PATRIC" id="fig|1385369.3.peg.6670"/>
<evidence type="ECO:0000313" key="1">
    <source>
        <dbReference type="EMBL" id="EWY36286.1"/>
    </source>
</evidence>
<sequence>MRCCHTLLVKRALDTNTILANGVKPGAPPAQPQPSTATSRAAMKARLRQFLDQVQYD</sequence>
<organism evidence="1 2">
    <name type="scientific">Skermanella stibiiresistens SB22</name>
    <dbReference type="NCBI Taxonomy" id="1385369"/>
    <lineage>
        <taxon>Bacteria</taxon>
        <taxon>Pseudomonadati</taxon>
        <taxon>Pseudomonadota</taxon>
        <taxon>Alphaproteobacteria</taxon>
        <taxon>Rhodospirillales</taxon>
        <taxon>Azospirillaceae</taxon>
        <taxon>Skermanella</taxon>
    </lineage>
</organism>
<reference evidence="1 2" key="1">
    <citation type="submission" date="2013-08" db="EMBL/GenBank/DDBJ databases">
        <title>The genome sequence of Skermanella stibiiresistens.</title>
        <authorList>
            <person name="Zhu W."/>
            <person name="Wang G."/>
        </authorList>
    </citation>
    <scope>NUCLEOTIDE SEQUENCE [LARGE SCALE GENOMIC DNA]</scope>
    <source>
        <strain evidence="1 2">SB22</strain>
    </source>
</reference>
<keyword evidence="2" id="KW-1185">Reference proteome</keyword>
<name>W9GUF3_9PROT</name>
<dbReference type="Proteomes" id="UP000019486">
    <property type="component" value="Unassembled WGS sequence"/>
</dbReference>
<dbReference type="AlphaFoldDB" id="W9GUF3"/>
<evidence type="ECO:0000313" key="2">
    <source>
        <dbReference type="Proteomes" id="UP000019486"/>
    </source>
</evidence>
<accession>W9GUF3</accession>
<dbReference type="EMBL" id="AVFL01000047">
    <property type="protein sequence ID" value="EWY36286.1"/>
    <property type="molecule type" value="Genomic_DNA"/>
</dbReference>
<gene>
    <name evidence="1" type="ORF">N825_28865</name>
</gene>
<protein>
    <submittedName>
        <fullName evidence="1">Uncharacterized protein</fullName>
    </submittedName>
</protein>